<proteinExistence type="predicted"/>
<evidence type="ECO:0000313" key="1">
    <source>
        <dbReference type="EMBL" id="KKN19818.1"/>
    </source>
</evidence>
<organism evidence="1">
    <name type="scientific">marine sediment metagenome</name>
    <dbReference type="NCBI Taxonomy" id="412755"/>
    <lineage>
        <taxon>unclassified sequences</taxon>
        <taxon>metagenomes</taxon>
        <taxon>ecological metagenomes</taxon>
    </lineage>
</organism>
<name>A0A0F9RR72_9ZZZZ</name>
<dbReference type="AlphaFoldDB" id="A0A0F9RR72"/>
<comment type="caution">
    <text evidence="1">The sequence shown here is derived from an EMBL/GenBank/DDBJ whole genome shotgun (WGS) entry which is preliminary data.</text>
</comment>
<dbReference type="EMBL" id="LAZR01003300">
    <property type="protein sequence ID" value="KKN19818.1"/>
    <property type="molecule type" value="Genomic_DNA"/>
</dbReference>
<reference evidence="1" key="1">
    <citation type="journal article" date="2015" name="Nature">
        <title>Complex archaea that bridge the gap between prokaryotes and eukaryotes.</title>
        <authorList>
            <person name="Spang A."/>
            <person name="Saw J.H."/>
            <person name="Jorgensen S.L."/>
            <person name="Zaremba-Niedzwiedzka K."/>
            <person name="Martijn J."/>
            <person name="Lind A.E."/>
            <person name="van Eijk R."/>
            <person name="Schleper C."/>
            <person name="Guy L."/>
            <person name="Ettema T.J."/>
        </authorList>
    </citation>
    <scope>NUCLEOTIDE SEQUENCE</scope>
</reference>
<protein>
    <submittedName>
        <fullName evidence="1">Uncharacterized protein</fullName>
    </submittedName>
</protein>
<gene>
    <name evidence="1" type="ORF">LCGC14_0942020</name>
</gene>
<accession>A0A0F9RR72</accession>
<sequence>MPRPIHMIAREIIAVWTPIGKGVNFGAKPYLEAMLTLNDISDNYGLDDGATILLYGLSNMSSFRGSEARTLKAELKEHLPKAYR</sequence>